<dbReference type="GO" id="GO:0005737">
    <property type="term" value="C:cytoplasm"/>
    <property type="evidence" value="ECO:0007669"/>
    <property type="project" value="TreeGrafter"/>
</dbReference>
<evidence type="ECO:0000313" key="10">
    <source>
        <dbReference type="Proteomes" id="UP000246702"/>
    </source>
</evidence>
<dbReference type="SUPFAM" id="SSF50129">
    <property type="entry name" value="GroES-like"/>
    <property type="match status" value="1"/>
</dbReference>
<dbReference type="GO" id="GO:0004022">
    <property type="term" value="F:alcohol dehydrogenase (NAD+) activity"/>
    <property type="evidence" value="ECO:0007669"/>
    <property type="project" value="UniProtKB-ARBA"/>
</dbReference>
<dbReference type="GeneID" id="37108196"/>
<evidence type="ECO:0000256" key="4">
    <source>
        <dbReference type="ARBA" id="ARBA00022833"/>
    </source>
</evidence>
<dbReference type="RefSeq" id="XP_025464407.1">
    <property type="nucleotide sequence ID" value="XM_025606053.1"/>
</dbReference>
<dbReference type="SUPFAM" id="SSF51735">
    <property type="entry name" value="NAD(P)-binding Rossmann-fold domains"/>
    <property type="match status" value="1"/>
</dbReference>
<feature type="domain" description="Enoyl reductase (ER)" evidence="8">
    <location>
        <begin position="80"/>
        <end position="424"/>
    </location>
</feature>
<keyword evidence="10" id="KW-1185">Reference proteome</keyword>
<evidence type="ECO:0000256" key="3">
    <source>
        <dbReference type="ARBA" id="ARBA00022723"/>
    </source>
</evidence>
<dbReference type="STRING" id="1450535.A0A317VZA0"/>
<dbReference type="Gene3D" id="3.40.50.720">
    <property type="entry name" value="NAD(P)-binding Rossmann-like Domain"/>
    <property type="match status" value="1"/>
</dbReference>
<dbReference type="OrthoDB" id="1879366at2759"/>
<evidence type="ECO:0000259" key="8">
    <source>
        <dbReference type="SMART" id="SM00829"/>
    </source>
</evidence>
<evidence type="ECO:0000256" key="6">
    <source>
        <dbReference type="ARBA" id="ARBA00023027"/>
    </source>
</evidence>
<dbReference type="InterPro" id="IPR013149">
    <property type="entry name" value="ADH-like_C"/>
</dbReference>
<dbReference type="Gene3D" id="3.90.180.10">
    <property type="entry name" value="Medium-chain alcohol dehydrogenases, catalytic domain"/>
    <property type="match status" value="1"/>
</dbReference>
<dbReference type="Pfam" id="PF08240">
    <property type="entry name" value="ADH_N"/>
    <property type="match status" value="1"/>
</dbReference>
<evidence type="ECO:0000256" key="1">
    <source>
        <dbReference type="ARBA" id="ARBA00001947"/>
    </source>
</evidence>
<protein>
    <submittedName>
        <fullName evidence="9">GroES-like protein</fullName>
    </submittedName>
</protein>
<dbReference type="Proteomes" id="UP000246702">
    <property type="component" value="Unassembled WGS sequence"/>
</dbReference>
<evidence type="ECO:0000313" key="9">
    <source>
        <dbReference type="EMBL" id="PWY77220.1"/>
    </source>
</evidence>
<comment type="cofactor">
    <cofactor evidence="1 7">
        <name>Zn(2+)</name>
        <dbReference type="ChEBI" id="CHEBI:29105"/>
    </cofactor>
</comment>
<dbReference type="InterPro" id="IPR002328">
    <property type="entry name" value="ADH_Zn_CS"/>
</dbReference>
<comment type="caution">
    <text evidence="9">The sequence shown here is derived from an EMBL/GenBank/DDBJ whole genome shotgun (WGS) entry which is preliminary data.</text>
</comment>
<keyword evidence="5" id="KW-0560">Oxidoreductase</keyword>
<gene>
    <name evidence="9" type="ORF">BO94DRAFT_194325</name>
</gene>
<dbReference type="GO" id="GO:0008270">
    <property type="term" value="F:zinc ion binding"/>
    <property type="evidence" value="ECO:0007669"/>
    <property type="project" value="InterPro"/>
</dbReference>
<keyword evidence="4 7" id="KW-0862">Zinc</keyword>
<dbReference type="SMART" id="SM00829">
    <property type="entry name" value="PKS_ER"/>
    <property type="match status" value="1"/>
</dbReference>
<dbReference type="AlphaFoldDB" id="A0A317VZA0"/>
<dbReference type="InterPro" id="IPR013154">
    <property type="entry name" value="ADH-like_N"/>
</dbReference>
<accession>A0A317VZA0</accession>
<dbReference type="FunFam" id="3.40.50.720:FF:000039">
    <property type="entry name" value="Alcohol dehydrogenase AdhP"/>
    <property type="match status" value="1"/>
</dbReference>
<name>A0A317VZA0_9EURO</name>
<dbReference type="PROSITE" id="PS00059">
    <property type="entry name" value="ADH_ZINC"/>
    <property type="match status" value="1"/>
</dbReference>
<dbReference type="Pfam" id="PF00107">
    <property type="entry name" value="ADH_zinc_N"/>
    <property type="match status" value="1"/>
</dbReference>
<keyword evidence="3 7" id="KW-0479">Metal-binding</keyword>
<dbReference type="InterPro" id="IPR020843">
    <property type="entry name" value="ER"/>
</dbReference>
<keyword evidence="6" id="KW-0520">NAD</keyword>
<dbReference type="PANTHER" id="PTHR42940">
    <property type="entry name" value="ALCOHOL DEHYDROGENASE 1-RELATED"/>
    <property type="match status" value="1"/>
</dbReference>
<evidence type="ECO:0000256" key="5">
    <source>
        <dbReference type="ARBA" id="ARBA00023002"/>
    </source>
</evidence>
<proteinExistence type="inferred from homology"/>
<dbReference type="PANTHER" id="PTHR42940:SF5">
    <property type="entry name" value="ALCOHOL DEHYDROGENASE 2"/>
    <property type="match status" value="1"/>
</dbReference>
<comment type="similarity">
    <text evidence="2 7">Belongs to the zinc-containing alcohol dehydrogenase family.</text>
</comment>
<evidence type="ECO:0000256" key="2">
    <source>
        <dbReference type="ARBA" id="ARBA00008072"/>
    </source>
</evidence>
<dbReference type="EMBL" id="MSFK01000026">
    <property type="protein sequence ID" value="PWY77220.1"/>
    <property type="molecule type" value="Genomic_DNA"/>
</dbReference>
<sequence>MIPVHLAYRLGAPVIKRGCALDLRSLGLAPRTLHYSSSLSLRPRRYHNPVNMTVSNLSSGDAVVLEIPAKQKAAIYDQPGTVSTKIVELDVPEPGVGEVLINLTHSGVCHSDYGVMTNTWSTLPHPTPPGQVGGHEGVGEIVKLGPGAEASGLNIGDRVGIKWVSGICGNCEPCHAGADGMCFNHQVSGYYTPGTFQQYTLGPANYVTPIPDGLASDEAAPMLCAGVTVYAALKRSNARPGQWVVISGAGGGLGHLAVQLASKGMGLRVIGIDHSSKEELVKASGAEHFVDITQFPRDDRGEGISAHIKSLADGLGAHAVLVCTASNIAYAQAPLFLRFNGTLVCVGIPENAPQAIAAAFPGHLIAQQMTITGSAVGTRKEAIETLNFAARGIIKAHFRTEKMEALTSIFEDMSLGKLQGRVVLDLSE</sequence>
<dbReference type="InterPro" id="IPR036291">
    <property type="entry name" value="NAD(P)-bd_dom_sf"/>
</dbReference>
<organism evidence="9 10">
    <name type="scientific">Aspergillus sclerotioniger CBS 115572</name>
    <dbReference type="NCBI Taxonomy" id="1450535"/>
    <lineage>
        <taxon>Eukaryota</taxon>
        <taxon>Fungi</taxon>
        <taxon>Dikarya</taxon>
        <taxon>Ascomycota</taxon>
        <taxon>Pezizomycotina</taxon>
        <taxon>Eurotiomycetes</taxon>
        <taxon>Eurotiomycetidae</taxon>
        <taxon>Eurotiales</taxon>
        <taxon>Aspergillaceae</taxon>
        <taxon>Aspergillus</taxon>
        <taxon>Aspergillus subgen. Circumdati</taxon>
    </lineage>
</organism>
<reference evidence="9 10" key="1">
    <citation type="submission" date="2016-12" db="EMBL/GenBank/DDBJ databases">
        <title>The genomes of Aspergillus section Nigri reveals drivers in fungal speciation.</title>
        <authorList>
            <consortium name="DOE Joint Genome Institute"/>
            <person name="Vesth T.C."/>
            <person name="Nybo J."/>
            <person name="Theobald S."/>
            <person name="Brandl J."/>
            <person name="Frisvad J.C."/>
            <person name="Nielsen K.F."/>
            <person name="Lyhne E.K."/>
            <person name="Kogle M.E."/>
            <person name="Kuo A."/>
            <person name="Riley R."/>
            <person name="Clum A."/>
            <person name="Nolan M."/>
            <person name="Lipzen A."/>
            <person name="Salamov A."/>
            <person name="Henrissat B."/>
            <person name="Wiebenga A."/>
            <person name="De Vries R.P."/>
            <person name="Grigoriev I.V."/>
            <person name="Mortensen U.H."/>
            <person name="Andersen M.R."/>
            <person name="Baker S.E."/>
        </authorList>
    </citation>
    <scope>NUCLEOTIDE SEQUENCE [LARGE SCALE GENOMIC DNA]</scope>
    <source>
        <strain evidence="9 10">CBS 115572</strain>
    </source>
</reference>
<dbReference type="CDD" id="cd08297">
    <property type="entry name" value="CAD3"/>
    <property type="match status" value="1"/>
</dbReference>
<dbReference type="InterPro" id="IPR011032">
    <property type="entry name" value="GroES-like_sf"/>
</dbReference>
<evidence type="ECO:0000256" key="7">
    <source>
        <dbReference type="RuleBase" id="RU361277"/>
    </source>
</evidence>